<dbReference type="InterPro" id="IPR001810">
    <property type="entry name" value="F-box_dom"/>
</dbReference>
<dbReference type="Proteomes" id="UP000799779">
    <property type="component" value="Unassembled WGS sequence"/>
</dbReference>
<dbReference type="Pfam" id="PF12937">
    <property type="entry name" value="F-box-like"/>
    <property type="match status" value="1"/>
</dbReference>
<sequence length="501" mass="56965">MASRIPGLPVELIARILEFVTSMSTLKAAMLCSSQWHEIALPYLYRSINFTGGSYEAFPGNRTLRDLTVLFLRRPELAKHVRHFSIRPAFNDGSNRSDDSPEQSCEGKRTAFGNIEEELKSAIASASHDDMEQSKWLAAADVEDALLALLLPKLVNLQTLDLETPIIPHYIETMFNRVGLKQKPFDTTPAFTKLKSILWAHDDNKYGGNVVAAPFMLPSVQSIFMHRTGSEDDEGDDAPYIDMPDKTSSVTHLELKDCRLDTRMIEKMLAVPKQLKTFIYEVGWGHLSYCSISWPAIRRGLELQKDSLEELWWDYPHDGINWSDDTDDTSPVQSFRDFEKLRRVRIAPDYVFGLRPDGKSYKRLLDLLPRPVEFLHIVHGDEYGVTLETPISSEKAKMKTLYKSIEHLLAHKETALPALRHLTFDTSLKKIKEDGDKIANLVKLAQSSGVEMVLRNNFGDDKWALYDERVERKWGMDEDIVWGQCGSGCNSVPPYEVISLQ</sequence>
<dbReference type="SUPFAM" id="SSF81383">
    <property type="entry name" value="F-box domain"/>
    <property type="match status" value="1"/>
</dbReference>
<proteinExistence type="predicted"/>
<gene>
    <name evidence="2" type="ORF">P154DRAFT_575626</name>
</gene>
<evidence type="ECO:0000313" key="3">
    <source>
        <dbReference type="Proteomes" id="UP000799779"/>
    </source>
</evidence>
<name>A0A6A5WGA2_9PLEO</name>
<accession>A0A6A5WGA2</accession>
<dbReference type="EMBL" id="ML977586">
    <property type="protein sequence ID" value="KAF2000923.1"/>
    <property type="molecule type" value="Genomic_DNA"/>
</dbReference>
<evidence type="ECO:0000313" key="2">
    <source>
        <dbReference type="EMBL" id="KAF2000923.1"/>
    </source>
</evidence>
<feature type="domain" description="F-box" evidence="1">
    <location>
        <begin position="6"/>
        <end position="50"/>
    </location>
</feature>
<dbReference type="AlphaFoldDB" id="A0A6A5WGA2"/>
<dbReference type="OrthoDB" id="5130616at2759"/>
<evidence type="ECO:0000259" key="1">
    <source>
        <dbReference type="Pfam" id="PF12937"/>
    </source>
</evidence>
<reference evidence="2" key="1">
    <citation type="journal article" date="2020" name="Stud. Mycol.">
        <title>101 Dothideomycetes genomes: a test case for predicting lifestyles and emergence of pathogens.</title>
        <authorList>
            <person name="Haridas S."/>
            <person name="Albert R."/>
            <person name="Binder M."/>
            <person name="Bloem J."/>
            <person name="Labutti K."/>
            <person name="Salamov A."/>
            <person name="Andreopoulos B."/>
            <person name="Baker S."/>
            <person name="Barry K."/>
            <person name="Bills G."/>
            <person name="Bluhm B."/>
            <person name="Cannon C."/>
            <person name="Castanera R."/>
            <person name="Culley D."/>
            <person name="Daum C."/>
            <person name="Ezra D."/>
            <person name="Gonzalez J."/>
            <person name="Henrissat B."/>
            <person name="Kuo A."/>
            <person name="Liang C."/>
            <person name="Lipzen A."/>
            <person name="Lutzoni F."/>
            <person name="Magnuson J."/>
            <person name="Mondo S."/>
            <person name="Nolan M."/>
            <person name="Ohm R."/>
            <person name="Pangilinan J."/>
            <person name="Park H.-J."/>
            <person name="Ramirez L."/>
            <person name="Alfaro M."/>
            <person name="Sun H."/>
            <person name="Tritt A."/>
            <person name="Yoshinaga Y."/>
            <person name="Zwiers L.-H."/>
            <person name="Turgeon B."/>
            <person name="Goodwin S."/>
            <person name="Spatafora J."/>
            <person name="Crous P."/>
            <person name="Grigoriev I."/>
        </authorList>
    </citation>
    <scope>NUCLEOTIDE SEQUENCE</scope>
    <source>
        <strain evidence="2">CBS 123094</strain>
    </source>
</reference>
<dbReference type="InterPro" id="IPR036047">
    <property type="entry name" value="F-box-like_dom_sf"/>
</dbReference>
<protein>
    <recommendedName>
        <fullName evidence="1">F-box domain-containing protein</fullName>
    </recommendedName>
</protein>
<organism evidence="2 3">
    <name type="scientific">Amniculicola lignicola CBS 123094</name>
    <dbReference type="NCBI Taxonomy" id="1392246"/>
    <lineage>
        <taxon>Eukaryota</taxon>
        <taxon>Fungi</taxon>
        <taxon>Dikarya</taxon>
        <taxon>Ascomycota</taxon>
        <taxon>Pezizomycotina</taxon>
        <taxon>Dothideomycetes</taxon>
        <taxon>Pleosporomycetidae</taxon>
        <taxon>Pleosporales</taxon>
        <taxon>Amniculicolaceae</taxon>
        <taxon>Amniculicola</taxon>
    </lineage>
</organism>
<keyword evidence="3" id="KW-1185">Reference proteome</keyword>